<dbReference type="EMBL" id="JAIRAU010000056">
    <property type="protein sequence ID" value="MBZ5715136.1"/>
    <property type="molecule type" value="Genomic_DNA"/>
</dbReference>
<sequence length="552" mass="58928">MATLLAVSGLSGCTKSNEQVAVEVLADPGVRELLSNIPADTPYAYISFGGSMRPMVEKMYKQLSPLIDKVSPTIEKEIPLEGEWAPLIRALFSEFKAIVKDGGLDRTGIDIDGRAAFYGIGGLPAMRWSLKDPQALRDLLGRVQQNGAVTIPTCKLGDADYWCGEFAGVKLAAAVVSNELVMGIAPTAMADKVFEILFGKTKPERSLADSQKLRDLLAKWQLGRFNAGFVDVRVIAEALLGEGDPLNKEVLTAVNPRVVERWPQITQVCKDEIRGLVAIAPMIVFGSESMSAEGFEMVFGVELRSDIAQDLKSLRASVPGLSQELREQVIFAMGAGADVGKAIELVLRKGKEVSQSPYQCPELAELNQAATKIGQDTSAIPKWVPGLRGGSLVLTDIKMAGFLPSSITAHAVLAAADPKAVYEAIRAETPAIAAYEFSDDGTVKTLPDGTVPFVNGIAYGAKAGAGIVVAIGPGSEAKVGELLAAPEVKDPPLALFAYDLGKMMEQLQPLMGMAGQSELTAALDIYKMFGPSGYEMYAEDRGLVFKAAMKLR</sequence>
<proteinExistence type="predicted"/>
<gene>
    <name evidence="1" type="ORF">K7C98_38375</name>
</gene>
<organism evidence="1 2">
    <name type="scientific">Nannocystis pusilla</name>
    <dbReference type="NCBI Taxonomy" id="889268"/>
    <lineage>
        <taxon>Bacteria</taxon>
        <taxon>Pseudomonadati</taxon>
        <taxon>Myxococcota</taxon>
        <taxon>Polyangia</taxon>
        <taxon>Nannocystales</taxon>
        <taxon>Nannocystaceae</taxon>
        <taxon>Nannocystis</taxon>
    </lineage>
</organism>
<evidence type="ECO:0000313" key="1">
    <source>
        <dbReference type="EMBL" id="MBZ5715136.1"/>
    </source>
</evidence>
<accession>A0ABS7U409</accession>
<dbReference type="Proteomes" id="UP001139031">
    <property type="component" value="Unassembled WGS sequence"/>
</dbReference>
<keyword evidence="2" id="KW-1185">Reference proteome</keyword>
<name>A0ABS7U409_9BACT</name>
<comment type="caution">
    <text evidence="1">The sequence shown here is derived from an EMBL/GenBank/DDBJ whole genome shotgun (WGS) entry which is preliminary data.</text>
</comment>
<reference evidence="1" key="1">
    <citation type="submission" date="2021-08" db="EMBL/GenBank/DDBJ databases">
        <authorList>
            <person name="Stevens D.C."/>
        </authorList>
    </citation>
    <scope>NUCLEOTIDE SEQUENCE</scope>
    <source>
        <strain evidence="1">DSM 53165</strain>
    </source>
</reference>
<protein>
    <recommendedName>
        <fullName evidence="3">DUF3352 domain-containing protein</fullName>
    </recommendedName>
</protein>
<evidence type="ECO:0000313" key="2">
    <source>
        <dbReference type="Proteomes" id="UP001139031"/>
    </source>
</evidence>
<dbReference type="RefSeq" id="WP_224196878.1">
    <property type="nucleotide sequence ID" value="NZ_JAIRAU010000056.1"/>
</dbReference>
<evidence type="ECO:0008006" key="3">
    <source>
        <dbReference type="Google" id="ProtNLM"/>
    </source>
</evidence>